<evidence type="ECO:0000313" key="4">
    <source>
        <dbReference type="EMBL" id="KAH6695643.1"/>
    </source>
</evidence>
<evidence type="ECO:0000256" key="2">
    <source>
        <dbReference type="SAM" id="MobiDB-lite"/>
    </source>
</evidence>
<feature type="domain" description="Zn(2)-C6 fungal-type" evidence="3">
    <location>
        <begin position="47"/>
        <end position="77"/>
    </location>
</feature>
<dbReference type="GO" id="GO:0008270">
    <property type="term" value="F:zinc ion binding"/>
    <property type="evidence" value="ECO:0007669"/>
    <property type="project" value="InterPro"/>
</dbReference>
<evidence type="ECO:0000313" key="5">
    <source>
        <dbReference type="Proteomes" id="UP000770015"/>
    </source>
</evidence>
<feature type="compositionally biased region" description="Polar residues" evidence="2">
    <location>
        <begin position="15"/>
        <end position="24"/>
    </location>
</feature>
<keyword evidence="5" id="KW-1185">Reference proteome</keyword>
<name>A0A9P9AHP0_9PEZI</name>
<accession>A0A9P9AHP0</accession>
<dbReference type="SUPFAM" id="SSF57701">
    <property type="entry name" value="Zn2/Cys6 DNA-binding domain"/>
    <property type="match status" value="1"/>
</dbReference>
<dbReference type="InterPro" id="IPR036864">
    <property type="entry name" value="Zn2-C6_fun-type_DNA-bd_sf"/>
</dbReference>
<dbReference type="InterPro" id="IPR001138">
    <property type="entry name" value="Zn2Cys6_DnaBD"/>
</dbReference>
<dbReference type="CDD" id="cd00067">
    <property type="entry name" value="GAL4"/>
    <property type="match status" value="1"/>
</dbReference>
<keyword evidence="1" id="KW-0539">Nucleus</keyword>
<evidence type="ECO:0000259" key="3">
    <source>
        <dbReference type="PROSITE" id="PS50048"/>
    </source>
</evidence>
<dbReference type="OrthoDB" id="5350673at2759"/>
<dbReference type="SMART" id="SM00066">
    <property type="entry name" value="GAL4"/>
    <property type="match status" value="1"/>
</dbReference>
<dbReference type="PROSITE" id="PS50048">
    <property type="entry name" value="ZN2_CY6_FUNGAL_2"/>
    <property type="match status" value="1"/>
</dbReference>
<dbReference type="InterPro" id="IPR053157">
    <property type="entry name" value="Sterol_Uptake_Regulator"/>
</dbReference>
<dbReference type="Proteomes" id="UP000770015">
    <property type="component" value="Unassembled WGS sequence"/>
</dbReference>
<dbReference type="GO" id="GO:0001228">
    <property type="term" value="F:DNA-binding transcription activator activity, RNA polymerase II-specific"/>
    <property type="evidence" value="ECO:0007669"/>
    <property type="project" value="TreeGrafter"/>
</dbReference>
<dbReference type="PANTHER" id="PTHR47784:SF4">
    <property type="entry name" value="ZN(II)2CYS6 TRANSCRIPTION FACTOR (EUROFUNG)"/>
    <property type="match status" value="1"/>
</dbReference>
<dbReference type="EMBL" id="JAGSXJ010000002">
    <property type="protein sequence ID" value="KAH6695643.1"/>
    <property type="molecule type" value="Genomic_DNA"/>
</dbReference>
<organism evidence="4 5">
    <name type="scientific">Plectosphaerella plurivora</name>
    <dbReference type="NCBI Taxonomy" id="936078"/>
    <lineage>
        <taxon>Eukaryota</taxon>
        <taxon>Fungi</taxon>
        <taxon>Dikarya</taxon>
        <taxon>Ascomycota</taxon>
        <taxon>Pezizomycotina</taxon>
        <taxon>Sordariomycetes</taxon>
        <taxon>Hypocreomycetidae</taxon>
        <taxon>Glomerellales</taxon>
        <taxon>Plectosphaerellaceae</taxon>
        <taxon>Plectosphaerella</taxon>
    </lineage>
</organism>
<dbReference type="PROSITE" id="PS00463">
    <property type="entry name" value="ZN2_CY6_FUNGAL_1"/>
    <property type="match status" value="1"/>
</dbReference>
<reference evidence="4" key="1">
    <citation type="journal article" date="2021" name="Nat. Commun.">
        <title>Genetic determinants of endophytism in the Arabidopsis root mycobiome.</title>
        <authorList>
            <person name="Mesny F."/>
            <person name="Miyauchi S."/>
            <person name="Thiergart T."/>
            <person name="Pickel B."/>
            <person name="Atanasova L."/>
            <person name="Karlsson M."/>
            <person name="Huettel B."/>
            <person name="Barry K.W."/>
            <person name="Haridas S."/>
            <person name="Chen C."/>
            <person name="Bauer D."/>
            <person name="Andreopoulos W."/>
            <person name="Pangilinan J."/>
            <person name="LaButti K."/>
            <person name="Riley R."/>
            <person name="Lipzen A."/>
            <person name="Clum A."/>
            <person name="Drula E."/>
            <person name="Henrissat B."/>
            <person name="Kohler A."/>
            <person name="Grigoriev I.V."/>
            <person name="Martin F.M."/>
            <person name="Hacquard S."/>
        </authorList>
    </citation>
    <scope>NUCLEOTIDE SEQUENCE</scope>
    <source>
        <strain evidence="4">MPI-SDFR-AT-0117</strain>
    </source>
</reference>
<dbReference type="PANTHER" id="PTHR47784">
    <property type="entry name" value="STEROL UPTAKE CONTROL PROTEIN 2"/>
    <property type="match status" value="1"/>
</dbReference>
<dbReference type="Pfam" id="PF00172">
    <property type="entry name" value="Zn_clus"/>
    <property type="match status" value="1"/>
</dbReference>
<gene>
    <name evidence="4" type="ORF">F5X68DRAFT_244405</name>
</gene>
<proteinExistence type="predicted"/>
<dbReference type="Gene3D" id="4.10.240.10">
    <property type="entry name" value="Zn(2)-C6 fungal-type DNA-binding domain"/>
    <property type="match status" value="1"/>
</dbReference>
<comment type="caution">
    <text evidence="4">The sequence shown here is derived from an EMBL/GenBank/DDBJ whole genome shotgun (WGS) entry which is preliminary data.</text>
</comment>
<evidence type="ECO:0000256" key="1">
    <source>
        <dbReference type="ARBA" id="ARBA00023242"/>
    </source>
</evidence>
<protein>
    <recommendedName>
        <fullName evidence="3">Zn(2)-C6 fungal-type domain-containing protein</fullName>
    </recommendedName>
</protein>
<sequence length="372" mass="40779">MSPSPAATPPILASGPTSATATPSPHQPPTPAETEGSRRNHRKSRRGCGECKRRRIKCDEKRPICGRCALGRRQCPYSLLEPVLPPTSNGDPDSMSGTCPTPSIPTPSPAPEDGVPPADSNQAMLLFHFITSGLEMFMPDSFPNDTNLHPISFLANESLGCHFLLNQLLAFSARHMAHCNPEQRADFIYQARAYQSHGIRLFTESTMHIDESNATQALFFSWLLGIHQLSDVSVEGDPEGVLPRFLQYLDVYQGVRAVVSQAWVHIQHSSLRGFFDEGAEMVDQRGHGPQTGPLEELIQGSLGLDDAQKRGCDEARCQLQAIFDRVDDDGGGILGENKTPEELQKHAAFHLFSWPLMVGEGFLSATIEIPSM</sequence>
<feature type="region of interest" description="Disordered" evidence="2">
    <location>
        <begin position="1"/>
        <end position="51"/>
    </location>
</feature>
<dbReference type="AlphaFoldDB" id="A0A9P9AHP0"/>
<feature type="region of interest" description="Disordered" evidence="2">
    <location>
        <begin position="86"/>
        <end position="117"/>
    </location>
</feature>